<evidence type="ECO:0000313" key="2">
    <source>
        <dbReference type="EMBL" id="SVA88435.1"/>
    </source>
</evidence>
<dbReference type="Gene3D" id="3.30.70.100">
    <property type="match status" value="1"/>
</dbReference>
<evidence type="ECO:0000259" key="1">
    <source>
        <dbReference type="PROSITE" id="PS51725"/>
    </source>
</evidence>
<protein>
    <recommendedName>
        <fullName evidence="1">ABM domain-containing protein</fullName>
    </recommendedName>
</protein>
<dbReference type="InterPro" id="IPR007138">
    <property type="entry name" value="ABM_dom"/>
</dbReference>
<feature type="domain" description="ABM" evidence="1">
    <location>
        <begin position="23"/>
        <end position="115"/>
    </location>
</feature>
<organism evidence="2">
    <name type="scientific">marine metagenome</name>
    <dbReference type="NCBI Taxonomy" id="408172"/>
    <lineage>
        <taxon>unclassified sequences</taxon>
        <taxon>metagenomes</taxon>
        <taxon>ecological metagenomes</taxon>
    </lineage>
</organism>
<sequence>MLQKFLNIFKSKNQEEPAVEPELTILVLIKIKPEFRQEVFDSLKNDEDGIKLTKAHKGCVSAEGRLSTDDEETIVIWGRWATKQDHEDYMKMRTESGYFDKVGPKFASPPVFIHLSKDSF</sequence>
<dbReference type="Pfam" id="PF03992">
    <property type="entry name" value="ABM"/>
    <property type="match status" value="1"/>
</dbReference>
<proteinExistence type="predicted"/>
<name>A0A381ZGN2_9ZZZZ</name>
<dbReference type="SUPFAM" id="SSF54909">
    <property type="entry name" value="Dimeric alpha+beta barrel"/>
    <property type="match status" value="1"/>
</dbReference>
<reference evidence="2" key="1">
    <citation type="submission" date="2018-05" db="EMBL/GenBank/DDBJ databases">
        <authorList>
            <person name="Lanie J.A."/>
            <person name="Ng W.-L."/>
            <person name="Kazmierczak K.M."/>
            <person name="Andrzejewski T.M."/>
            <person name="Davidsen T.M."/>
            <person name="Wayne K.J."/>
            <person name="Tettelin H."/>
            <person name="Glass J.I."/>
            <person name="Rusch D."/>
            <person name="Podicherti R."/>
            <person name="Tsui H.-C.T."/>
            <person name="Winkler M.E."/>
        </authorList>
    </citation>
    <scope>NUCLEOTIDE SEQUENCE</scope>
</reference>
<accession>A0A381ZGN2</accession>
<dbReference type="PROSITE" id="PS51725">
    <property type="entry name" value="ABM"/>
    <property type="match status" value="1"/>
</dbReference>
<dbReference type="EMBL" id="UINC01021261">
    <property type="protein sequence ID" value="SVA88435.1"/>
    <property type="molecule type" value="Genomic_DNA"/>
</dbReference>
<dbReference type="InterPro" id="IPR011008">
    <property type="entry name" value="Dimeric_a/b-barrel"/>
</dbReference>
<dbReference type="AlphaFoldDB" id="A0A381ZGN2"/>
<gene>
    <name evidence="2" type="ORF">METZ01_LOCUS141289</name>
</gene>